<proteinExistence type="inferred from homology"/>
<dbReference type="UniPathway" id="UPA00047">
    <property type="reaction ID" value="UER00055"/>
</dbReference>
<evidence type="ECO:0000256" key="2">
    <source>
        <dbReference type="ARBA" id="ARBA00005025"/>
    </source>
</evidence>
<dbReference type="InterPro" id="IPR002912">
    <property type="entry name" value="ACT_dom"/>
</dbReference>
<dbReference type="PANTHER" id="PTHR30239:SF0">
    <property type="entry name" value="ACETOLACTATE SYNTHASE SMALL SUBUNIT 1, CHLOROPLASTIC"/>
    <property type="match status" value="1"/>
</dbReference>
<dbReference type="UniPathway" id="UPA00049">
    <property type="reaction ID" value="UER00059"/>
</dbReference>
<name>A0A0F9BPI7_9ZZZZ</name>
<dbReference type="GO" id="GO:1990610">
    <property type="term" value="F:acetolactate synthase regulator activity"/>
    <property type="evidence" value="ECO:0007669"/>
    <property type="project" value="InterPro"/>
</dbReference>
<feature type="non-terminal residue" evidence="7">
    <location>
        <position position="54"/>
    </location>
</feature>
<evidence type="ECO:0000256" key="5">
    <source>
        <dbReference type="ARBA" id="ARBA00023304"/>
    </source>
</evidence>
<dbReference type="Gene3D" id="3.30.70.260">
    <property type="match status" value="1"/>
</dbReference>
<dbReference type="PANTHER" id="PTHR30239">
    <property type="entry name" value="ACETOLACTATE SYNTHASE SMALL SUBUNIT"/>
    <property type="match status" value="1"/>
</dbReference>
<evidence type="ECO:0000256" key="3">
    <source>
        <dbReference type="ARBA" id="ARBA00006341"/>
    </source>
</evidence>
<dbReference type="InterPro" id="IPR004789">
    <property type="entry name" value="Acetalactate_synth_ssu"/>
</dbReference>
<reference evidence="7" key="1">
    <citation type="journal article" date="2015" name="Nature">
        <title>Complex archaea that bridge the gap between prokaryotes and eukaryotes.</title>
        <authorList>
            <person name="Spang A."/>
            <person name="Saw J.H."/>
            <person name="Jorgensen S.L."/>
            <person name="Zaremba-Niedzwiedzka K."/>
            <person name="Martijn J."/>
            <person name="Lind A.E."/>
            <person name="van Eijk R."/>
            <person name="Schleper C."/>
            <person name="Guy L."/>
            <person name="Ettema T.J."/>
        </authorList>
    </citation>
    <scope>NUCLEOTIDE SEQUENCE</scope>
</reference>
<comment type="similarity">
    <text evidence="3">Belongs to the acetolactate synthase small subunit family.</text>
</comment>
<dbReference type="CDD" id="cd04878">
    <property type="entry name" value="ACT_AHAS"/>
    <property type="match status" value="1"/>
</dbReference>
<dbReference type="EMBL" id="LAZR01036848">
    <property type="protein sequence ID" value="KKL23780.1"/>
    <property type="molecule type" value="Genomic_DNA"/>
</dbReference>
<evidence type="ECO:0000256" key="1">
    <source>
        <dbReference type="ARBA" id="ARBA00004974"/>
    </source>
</evidence>
<evidence type="ECO:0000313" key="7">
    <source>
        <dbReference type="EMBL" id="KKL23780.1"/>
    </source>
</evidence>
<comment type="pathway">
    <text evidence="1">Amino-acid biosynthesis; L-isoleucine biosynthesis; L-isoleucine from 2-oxobutanoate: step 1/4.</text>
</comment>
<dbReference type="GO" id="GO:0009097">
    <property type="term" value="P:isoleucine biosynthetic process"/>
    <property type="evidence" value="ECO:0007669"/>
    <property type="project" value="UniProtKB-UniPathway"/>
</dbReference>
<sequence>MKHTISILCKDTPGVLNRISSLFSRRGFNIESLSVGHTDLLSISRFTIVVQGDD</sequence>
<keyword evidence="5" id="KW-0100">Branched-chain amino acid biosynthesis</keyword>
<dbReference type="AlphaFoldDB" id="A0A0F9BPI7"/>
<dbReference type="GO" id="GO:0005829">
    <property type="term" value="C:cytosol"/>
    <property type="evidence" value="ECO:0007669"/>
    <property type="project" value="TreeGrafter"/>
</dbReference>
<evidence type="ECO:0000259" key="6">
    <source>
        <dbReference type="PROSITE" id="PS51671"/>
    </source>
</evidence>
<dbReference type="PROSITE" id="PS51671">
    <property type="entry name" value="ACT"/>
    <property type="match status" value="1"/>
</dbReference>
<dbReference type="SUPFAM" id="SSF55021">
    <property type="entry name" value="ACT-like"/>
    <property type="match status" value="1"/>
</dbReference>
<dbReference type="GO" id="GO:0009099">
    <property type="term" value="P:L-valine biosynthetic process"/>
    <property type="evidence" value="ECO:0007669"/>
    <property type="project" value="UniProtKB-UniPathway"/>
</dbReference>
<protein>
    <recommendedName>
        <fullName evidence="6">ACT domain-containing protein</fullName>
    </recommendedName>
</protein>
<dbReference type="NCBIfam" id="TIGR00119">
    <property type="entry name" value="acolac_sm"/>
    <property type="match status" value="1"/>
</dbReference>
<organism evidence="7">
    <name type="scientific">marine sediment metagenome</name>
    <dbReference type="NCBI Taxonomy" id="412755"/>
    <lineage>
        <taxon>unclassified sequences</taxon>
        <taxon>metagenomes</taxon>
        <taxon>ecological metagenomes</taxon>
    </lineage>
</organism>
<accession>A0A0F9BPI7</accession>
<evidence type="ECO:0000256" key="4">
    <source>
        <dbReference type="ARBA" id="ARBA00022605"/>
    </source>
</evidence>
<dbReference type="InterPro" id="IPR039557">
    <property type="entry name" value="AHAS_ACT"/>
</dbReference>
<dbReference type="InterPro" id="IPR045865">
    <property type="entry name" value="ACT-like_dom_sf"/>
</dbReference>
<comment type="pathway">
    <text evidence="2">Amino-acid biosynthesis; L-valine biosynthesis; L-valine from pyruvate: step 1/4.</text>
</comment>
<feature type="domain" description="ACT" evidence="6">
    <location>
        <begin position="4"/>
        <end position="54"/>
    </location>
</feature>
<comment type="caution">
    <text evidence="7">The sequence shown here is derived from an EMBL/GenBank/DDBJ whole genome shotgun (WGS) entry which is preliminary data.</text>
</comment>
<keyword evidence="4" id="KW-0028">Amino-acid biosynthesis</keyword>
<dbReference type="InterPro" id="IPR054480">
    <property type="entry name" value="AHAS_small-like_ACT"/>
</dbReference>
<gene>
    <name evidence="7" type="ORF">LCGC14_2421950</name>
</gene>
<dbReference type="GO" id="GO:0003984">
    <property type="term" value="F:acetolactate synthase activity"/>
    <property type="evidence" value="ECO:0007669"/>
    <property type="project" value="TreeGrafter"/>
</dbReference>
<dbReference type="Pfam" id="PF22629">
    <property type="entry name" value="ACT_AHAS_ss"/>
    <property type="match status" value="1"/>
</dbReference>